<evidence type="ECO:0000256" key="2">
    <source>
        <dbReference type="ARBA" id="ARBA00004202"/>
    </source>
</evidence>
<dbReference type="SUPFAM" id="SSF103039">
    <property type="entry name" value="CheC-like"/>
    <property type="match status" value="1"/>
</dbReference>
<protein>
    <recommendedName>
        <fullName evidence="4 10">Flagellar motor switch protein FliM</fullName>
    </recommendedName>
</protein>
<reference evidence="14" key="1">
    <citation type="submission" date="2023-12" db="EMBL/GenBank/DDBJ databases">
        <title>Novel isolates from deep terrestrial aquifers shed light on the physiology and ecology of the class Limnochordia.</title>
        <authorList>
            <person name="Karnachuk O.V."/>
            <person name="Lukina A.P."/>
            <person name="Avakyan M.R."/>
            <person name="Kadnikov V."/>
            <person name="Begmatov S."/>
            <person name="Beletsky A.V."/>
            <person name="Mardanov A.V."/>
            <person name="Ravin N.V."/>
        </authorList>
    </citation>
    <scope>NUCLEOTIDE SEQUENCE [LARGE SCALE GENOMIC DNA]</scope>
    <source>
        <strain evidence="14">LN</strain>
    </source>
</reference>
<evidence type="ECO:0000256" key="3">
    <source>
        <dbReference type="ARBA" id="ARBA00011049"/>
    </source>
</evidence>
<evidence type="ECO:0000256" key="8">
    <source>
        <dbReference type="ARBA" id="ARBA00023136"/>
    </source>
</evidence>
<dbReference type="InterPro" id="IPR036429">
    <property type="entry name" value="SpoA-like_sf"/>
</dbReference>
<evidence type="ECO:0000256" key="10">
    <source>
        <dbReference type="NCBIfam" id="TIGR01397"/>
    </source>
</evidence>
<evidence type="ECO:0000256" key="6">
    <source>
        <dbReference type="ARBA" id="ARBA00022500"/>
    </source>
</evidence>
<dbReference type="Gene3D" id="3.40.1550.10">
    <property type="entry name" value="CheC-like"/>
    <property type="match status" value="1"/>
</dbReference>
<dbReference type="NCBIfam" id="TIGR01397">
    <property type="entry name" value="fliM_switch"/>
    <property type="match status" value="1"/>
</dbReference>
<accession>A0ABZ1BMH6</accession>
<dbReference type="Pfam" id="PF02154">
    <property type="entry name" value="FliM"/>
    <property type="match status" value="1"/>
</dbReference>
<dbReference type="Proteomes" id="UP001333102">
    <property type="component" value="Chromosome"/>
</dbReference>
<dbReference type="PIRSF" id="PIRSF002888">
    <property type="entry name" value="FliM"/>
    <property type="match status" value="1"/>
</dbReference>
<dbReference type="InterPro" id="IPR028976">
    <property type="entry name" value="CheC-like_sf"/>
</dbReference>
<dbReference type="SUPFAM" id="SSF101801">
    <property type="entry name" value="Surface presentation of antigens (SPOA)"/>
    <property type="match status" value="1"/>
</dbReference>
<proteinExistence type="inferred from homology"/>
<feature type="domain" description="Flagellar motor switch protein FliN-like C-terminal" evidence="12">
    <location>
        <begin position="257"/>
        <end position="325"/>
    </location>
</feature>
<dbReference type="PANTHER" id="PTHR30034:SF6">
    <property type="entry name" value="YOP PROTEINS TRANSLOCATION PROTEIN Q"/>
    <property type="match status" value="1"/>
</dbReference>
<evidence type="ECO:0000256" key="7">
    <source>
        <dbReference type="ARBA" id="ARBA00022779"/>
    </source>
</evidence>
<organism evidence="13 14">
    <name type="scientific">Geochorda subterranea</name>
    <dbReference type="NCBI Taxonomy" id="3109564"/>
    <lineage>
        <taxon>Bacteria</taxon>
        <taxon>Bacillati</taxon>
        <taxon>Bacillota</taxon>
        <taxon>Limnochordia</taxon>
        <taxon>Limnochordales</taxon>
        <taxon>Geochordaceae</taxon>
        <taxon>Geochorda</taxon>
    </lineage>
</organism>
<dbReference type="RefSeq" id="WP_324668255.1">
    <property type="nucleotide sequence ID" value="NZ_CP141614.1"/>
</dbReference>
<keyword evidence="13" id="KW-0966">Cell projection</keyword>
<keyword evidence="9" id="KW-0975">Bacterial flagellum</keyword>
<dbReference type="InterPro" id="IPR001689">
    <property type="entry name" value="Flag_FliM"/>
</dbReference>
<evidence type="ECO:0000256" key="5">
    <source>
        <dbReference type="ARBA" id="ARBA00022475"/>
    </source>
</evidence>
<evidence type="ECO:0000256" key="11">
    <source>
        <dbReference type="SAM" id="MobiDB-lite"/>
    </source>
</evidence>
<keyword evidence="6" id="KW-0145">Chemotaxis</keyword>
<evidence type="ECO:0000256" key="9">
    <source>
        <dbReference type="ARBA" id="ARBA00023143"/>
    </source>
</evidence>
<keyword evidence="8" id="KW-0472">Membrane</keyword>
<feature type="region of interest" description="Disordered" evidence="11">
    <location>
        <begin position="326"/>
        <end position="349"/>
    </location>
</feature>
<evidence type="ECO:0000256" key="1">
    <source>
        <dbReference type="ARBA" id="ARBA00004117"/>
    </source>
</evidence>
<comment type="subcellular location">
    <subcellularLocation>
        <location evidence="1">Bacterial flagellum basal body</location>
    </subcellularLocation>
    <subcellularLocation>
        <location evidence="2">Cell membrane</location>
        <topology evidence="2">Peripheral membrane protein</topology>
    </subcellularLocation>
</comment>
<keyword evidence="13" id="KW-0969">Cilium</keyword>
<keyword evidence="13" id="KW-0282">Flagellum</keyword>
<evidence type="ECO:0000313" key="13">
    <source>
        <dbReference type="EMBL" id="WRP13982.1"/>
    </source>
</evidence>
<sequence length="349" mass="38333">MERILSQQEIDELIRDLTVGGEERPADASAVVGEEAAAGIVPYDFRRPSKFSRDQLRSIERIHQQFGRLLGIMLGARLRTEMTVRVISVQQLTYGEFIRSVPNPSLLAVFDFGGSGDHIVLELSLELAYHIYERLAGGPGSARVGQREPTDIELQVLRHRLLGVVGDAYRQAWAGLLPVGIELRDVEVNPTYINLVMDQDIVLWVALQVELGDNGDTLNLCLPYSVLEPLLPSLSNEYLLRAQARPQSQDRARLQRLLSDTVVTVEAVLGSTRLEIGELLELKEGDVLILDTGIHDEIELHVANRPKFRGRAGRVGGRLAVRLTGAASTAPAQEPASTPEGEVASSASR</sequence>
<dbReference type="PRINTS" id="PR00955">
    <property type="entry name" value="FLGMOTORFLIM"/>
</dbReference>
<evidence type="ECO:0000313" key="14">
    <source>
        <dbReference type="Proteomes" id="UP001333102"/>
    </source>
</evidence>
<dbReference type="PANTHER" id="PTHR30034">
    <property type="entry name" value="FLAGELLAR MOTOR SWITCH PROTEIN FLIM"/>
    <property type="match status" value="1"/>
</dbReference>
<dbReference type="Pfam" id="PF01052">
    <property type="entry name" value="FliMN_C"/>
    <property type="match status" value="1"/>
</dbReference>
<name>A0ABZ1BMH6_9FIRM</name>
<dbReference type="EMBL" id="CP141614">
    <property type="protein sequence ID" value="WRP13982.1"/>
    <property type="molecule type" value="Genomic_DNA"/>
</dbReference>
<keyword evidence="7" id="KW-0283">Flagellar rotation</keyword>
<dbReference type="InterPro" id="IPR001543">
    <property type="entry name" value="FliN-like_C"/>
</dbReference>
<keyword evidence="14" id="KW-1185">Reference proteome</keyword>
<gene>
    <name evidence="13" type="primary">fliM</name>
    <name evidence="13" type="ORF">VLY81_11180</name>
</gene>
<comment type="similarity">
    <text evidence="3">Belongs to the FliM family.</text>
</comment>
<keyword evidence="5" id="KW-1003">Cell membrane</keyword>
<dbReference type="Gene3D" id="2.30.330.10">
    <property type="entry name" value="SpoA-like"/>
    <property type="match status" value="1"/>
</dbReference>
<dbReference type="CDD" id="cd17908">
    <property type="entry name" value="FliM"/>
    <property type="match status" value="1"/>
</dbReference>
<evidence type="ECO:0000259" key="12">
    <source>
        <dbReference type="Pfam" id="PF01052"/>
    </source>
</evidence>
<evidence type="ECO:0000256" key="4">
    <source>
        <dbReference type="ARBA" id="ARBA00021898"/>
    </source>
</evidence>